<evidence type="ECO:0000259" key="1">
    <source>
        <dbReference type="SMART" id="SM00225"/>
    </source>
</evidence>
<dbReference type="Pfam" id="PF02214">
    <property type="entry name" value="BTB_2"/>
    <property type="match status" value="2"/>
</dbReference>
<dbReference type="EMBL" id="WTPW01000079">
    <property type="protein sequence ID" value="KAF0551122.1"/>
    <property type="molecule type" value="Genomic_DNA"/>
</dbReference>
<dbReference type="InterPro" id="IPR011333">
    <property type="entry name" value="SKP1/BTB/POZ_sf"/>
</dbReference>
<dbReference type="PANTHER" id="PTHR14499">
    <property type="entry name" value="POTASSIUM CHANNEL TETRAMERIZATION DOMAIN-CONTAINING"/>
    <property type="match status" value="1"/>
</dbReference>
<keyword evidence="3" id="KW-1185">Reference proteome</keyword>
<dbReference type="OrthoDB" id="2414723at2759"/>
<dbReference type="InterPro" id="IPR003131">
    <property type="entry name" value="T1-type_BTB"/>
</dbReference>
<evidence type="ECO:0000313" key="2">
    <source>
        <dbReference type="EMBL" id="KAF0551122.1"/>
    </source>
</evidence>
<dbReference type="AlphaFoldDB" id="A0A8H4B0P7"/>
<comment type="caution">
    <text evidence="2">The sequence shown here is derived from an EMBL/GenBank/DDBJ whole genome shotgun (WGS) entry which is preliminary data.</text>
</comment>
<evidence type="ECO:0000313" key="3">
    <source>
        <dbReference type="Proteomes" id="UP000439903"/>
    </source>
</evidence>
<protein>
    <submittedName>
        <fullName evidence="2">BTB/POZ protein</fullName>
    </submittedName>
</protein>
<dbReference type="Proteomes" id="UP000439903">
    <property type="component" value="Unassembled WGS sequence"/>
</dbReference>
<sequence length="473" mass="55721">MSEEKIILNIGGIKYETLRSTLIAQPETLLGTMFQDQNEYIKNSINENEYFFNRNGEAFYHIMEFYRTGKLLWPTEIRESQVTYQQLKEELDYFQINKSKVFSSLASETTISTIDRFISILEQLIISNYISFNNKISLSISNNNHLNSLSQFRGCAFDILDNMEKQIEKHLVENFSELELKWKCQRECSYSYRYHECPFFDVYITFTSPVEKLLKPEDAQADITFAQVPVNTSEEMIILNVGGKKYETFQSALIAQPETLLGAMFQDRNKCMRHPINGNEYFFDRNSDAFYYIMEFYRTGKLTWPTESEKVTSKQLEEELDYFHIPFNKSKVLCSLALEAVRSNFKNLIFGFEELIIRCCNCFRNNIRLEIRREGDGGIRLVDNNKSSDRDSKHYYYLQDLQTFCVSKFKGPNAYHTLDNMEKQIGEHLVEVFSDLELKWEFSRTHDHSKIYISISFSFENIVKNINSQSTYE</sequence>
<accession>A0A8H4B0P7</accession>
<feature type="domain" description="BTB" evidence="1">
    <location>
        <begin position="235"/>
        <end position="340"/>
    </location>
</feature>
<dbReference type="SMART" id="SM00225">
    <property type="entry name" value="BTB"/>
    <property type="match status" value="2"/>
</dbReference>
<feature type="domain" description="BTB" evidence="1">
    <location>
        <begin position="4"/>
        <end position="111"/>
    </location>
</feature>
<dbReference type="PANTHER" id="PTHR14499:SF136">
    <property type="entry name" value="GH08630P"/>
    <property type="match status" value="1"/>
</dbReference>
<proteinExistence type="predicted"/>
<dbReference type="GO" id="GO:0051260">
    <property type="term" value="P:protein homooligomerization"/>
    <property type="evidence" value="ECO:0007669"/>
    <property type="project" value="InterPro"/>
</dbReference>
<reference evidence="2 3" key="1">
    <citation type="journal article" date="2019" name="Environ. Microbiol.">
        <title>At the nexus of three kingdoms: the genome of the mycorrhizal fungus Gigaspora margarita provides insights into plant, endobacterial and fungal interactions.</title>
        <authorList>
            <person name="Venice F."/>
            <person name="Ghignone S."/>
            <person name="Salvioli di Fossalunga A."/>
            <person name="Amselem J."/>
            <person name="Novero M."/>
            <person name="Xianan X."/>
            <person name="Sedzielewska Toro K."/>
            <person name="Morin E."/>
            <person name="Lipzen A."/>
            <person name="Grigoriev I.V."/>
            <person name="Henrissat B."/>
            <person name="Martin F.M."/>
            <person name="Bonfante P."/>
        </authorList>
    </citation>
    <scope>NUCLEOTIDE SEQUENCE [LARGE SCALE GENOMIC DNA]</scope>
    <source>
        <strain evidence="2 3">BEG34</strain>
    </source>
</reference>
<organism evidence="2 3">
    <name type="scientific">Gigaspora margarita</name>
    <dbReference type="NCBI Taxonomy" id="4874"/>
    <lineage>
        <taxon>Eukaryota</taxon>
        <taxon>Fungi</taxon>
        <taxon>Fungi incertae sedis</taxon>
        <taxon>Mucoromycota</taxon>
        <taxon>Glomeromycotina</taxon>
        <taxon>Glomeromycetes</taxon>
        <taxon>Diversisporales</taxon>
        <taxon>Gigasporaceae</taxon>
        <taxon>Gigaspora</taxon>
    </lineage>
</organism>
<dbReference type="Gene3D" id="3.30.710.10">
    <property type="entry name" value="Potassium Channel Kv1.1, Chain A"/>
    <property type="match status" value="2"/>
</dbReference>
<gene>
    <name evidence="2" type="ORF">F8M41_023729</name>
</gene>
<name>A0A8H4B0P7_GIGMA</name>
<dbReference type="InterPro" id="IPR000210">
    <property type="entry name" value="BTB/POZ_dom"/>
</dbReference>
<dbReference type="SUPFAM" id="SSF54695">
    <property type="entry name" value="POZ domain"/>
    <property type="match status" value="2"/>
</dbReference>